<name>E4KP97_9LACT</name>
<evidence type="ECO:0000256" key="1">
    <source>
        <dbReference type="SAM" id="Phobius"/>
    </source>
</evidence>
<sequence>MQAKLSNLLDRIIKLSLLVFVVGAVALLLIFVLKITAPNPMFSVLSIISGIAIFLFIIMWTLIFGLSIYYTIQFHDRKYVAYIVIFLIATLAAAINYFITM</sequence>
<reference evidence="2 3" key="1">
    <citation type="submission" date="2010-10" db="EMBL/GenBank/DDBJ databases">
        <authorList>
            <person name="Durkin A.S."/>
            <person name="Madupu R."/>
            <person name="Torralba M."/>
            <person name="Gillis M."/>
            <person name="Methe B."/>
            <person name="Sutton G."/>
            <person name="Nelson K.E."/>
        </authorList>
    </citation>
    <scope>NUCLEOTIDE SEQUENCE [LARGE SCALE GENOMIC DNA]</scope>
    <source>
        <strain evidence="2 3">ACS-139-V-Col8</strain>
    </source>
</reference>
<feature type="transmembrane region" description="Helical" evidence="1">
    <location>
        <begin position="12"/>
        <end position="33"/>
    </location>
</feature>
<dbReference type="Proteomes" id="UP000005990">
    <property type="component" value="Unassembled WGS sequence"/>
</dbReference>
<dbReference type="AlphaFoldDB" id="E4KP97"/>
<keyword evidence="1" id="KW-0472">Membrane</keyword>
<dbReference type="RefSeq" id="WP_006418392.1">
    <property type="nucleotide sequence ID" value="NZ_AENN01000015.1"/>
</dbReference>
<feature type="transmembrane region" description="Helical" evidence="1">
    <location>
        <begin position="79"/>
        <end position="99"/>
    </location>
</feature>
<feature type="transmembrane region" description="Helical" evidence="1">
    <location>
        <begin position="45"/>
        <end position="72"/>
    </location>
</feature>
<evidence type="ECO:0000313" key="2">
    <source>
        <dbReference type="EMBL" id="EFR31189.1"/>
    </source>
</evidence>
<comment type="caution">
    <text evidence="2">The sequence shown here is derived from an EMBL/GenBank/DDBJ whole genome shotgun (WGS) entry which is preliminary data.</text>
</comment>
<dbReference type="STRING" id="908337.HMPREF9257_1384"/>
<protein>
    <submittedName>
        <fullName evidence="2">Uncharacterized protein</fullName>
    </submittedName>
</protein>
<keyword evidence="1" id="KW-1133">Transmembrane helix</keyword>
<dbReference type="EMBL" id="AENN01000015">
    <property type="protein sequence ID" value="EFR31189.1"/>
    <property type="molecule type" value="Genomic_DNA"/>
</dbReference>
<gene>
    <name evidence="2" type="ORF">HMPREF9257_1384</name>
</gene>
<keyword evidence="1" id="KW-0812">Transmembrane</keyword>
<accession>E4KP97</accession>
<keyword evidence="3" id="KW-1185">Reference proteome</keyword>
<evidence type="ECO:0000313" key="3">
    <source>
        <dbReference type="Proteomes" id="UP000005990"/>
    </source>
</evidence>
<organism evidence="2 3">
    <name type="scientific">Eremococcus coleocola ACS-139-V-Col8</name>
    <dbReference type="NCBI Taxonomy" id="908337"/>
    <lineage>
        <taxon>Bacteria</taxon>
        <taxon>Bacillati</taxon>
        <taxon>Bacillota</taxon>
        <taxon>Bacilli</taxon>
        <taxon>Lactobacillales</taxon>
        <taxon>Aerococcaceae</taxon>
        <taxon>Eremococcus</taxon>
    </lineage>
</organism>
<proteinExistence type="predicted"/>